<organism evidence="1 2">
    <name type="scientific">Nostoc flagelliforme FACHB-838</name>
    <dbReference type="NCBI Taxonomy" id="2692904"/>
    <lineage>
        <taxon>Bacteria</taxon>
        <taxon>Bacillati</taxon>
        <taxon>Cyanobacteriota</taxon>
        <taxon>Cyanophyceae</taxon>
        <taxon>Nostocales</taxon>
        <taxon>Nostocaceae</taxon>
        <taxon>Nostoc</taxon>
    </lineage>
</organism>
<dbReference type="RefSeq" id="WP_190939749.1">
    <property type="nucleotide sequence ID" value="NZ_JACJSI010000007.1"/>
</dbReference>
<evidence type="ECO:0008006" key="3">
    <source>
        <dbReference type="Google" id="ProtNLM"/>
    </source>
</evidence>
<dbReference type="EMBL" id="JACJSI010000007">
    <property type="protein sequence ID" value="MBD2529126.1"/>
    <property type="molecule type" value="Genomic_DNA"/>
</dbReference>
<gene>
    <name evidence="1" type="ORF">H6G97_05895</name>
</gene>
<keyword evidence="2" id="KW-1185">Reference proteome</keyword>
<accession>A0ABR8DI54</accession>
<dbReference type="Proteomes" id="UP000623440">
    <property type="component" value="Unassembled WGS sequence"/>
</dbReference>
<comment type="caution">
    <text evidence="1">The sequence shown here is derived from an EMBL/GenBank/DDBJ whole genome shotgun (WGS) entry which is preliminary data.</text>
</comment>
<name>A0ABR8DI54_9NOSO</name>
<evidence type="ECO:0000313" key="1">
    <source>
        <dbReference type="EMBL" id="MBD2529126.1"/>
    </source>
</evidence>
<sequence>MTSNILLQRIRQHQYLRDLRNKLLHLHKMLLETERIAYEQISGRVSSGELLQLVIAHEQFAWLHRISEVVVQVDEMLEADEPILMDDFQKLIDDVRTLIVPLETGNTFERKYYNALQREPGAVLAHAEISRFLMSKV</sequence>
<protein>
    <recommendedName>
        <fullName evidence="3">Hemerythrin-like domain-containing protein</fullName>
    </recommendedName>
</protein>
<evidence type="ECO:0000313" key="2">
    <source>
        <dbReference type="Proteomes" id="UP000623440"/>
    </source>
</evidence>
<proteinExistence type="predicted"/>
<reference evidence="1 2" key="1">
    <citation type="journal article" date="2020" name="ISME J.">
        <title>Comparative genomics reveals insights into cyanobacterial evolution and habitat adaptation.</title>
        <authorList>
            <person name="Chen M.Y."/>
            <person name="Teng W.K."/>
            <person name="Zhao L."/>
            <person name="Hu C.X."/>
            <person name="Zhou Y.K."/>
            <person name="Han B.P."/>
            <person name="Song L.R."/>
            <person name="Shu W.S."/>
        </authorList>
    </citation>
    <scope>NUCLEOTIDE SEQUENCE [LARGE SCALE GENOMIC DNA]</scope>
    <source>
        <strain evidence="1 2">FACHB-838</strain>
    </source>
</reference>